<evidence type="ECO:0000313" key="13">
    <source>
        <dbReference type="EMBL" id="CAH1792589.1"/>
    </source>
</evidence>
<dbReference type="OrthoDB" id="639767at2759"/>
<dbReference type="PRINTS" id="PR00800">
    <property type="entry name" value="YHDCRBOXLASE"/>
</dbReference>
<evidence type="ECO:0000256" key="4">
    <source>
        <dbReference type="ARBA" id="ARBA00022584"/>
    </source>
</evidence>
<dbReference type="Pfam" id="PF00282">
    <property type="entry name" value="Pyridoxal_deC"/>
    <property type="match status" value="1"/>
</dbReference>
<dbReference type="Proteomes" id="UP000749559">
    <property type="component" value="Unassembled WGS sequence"/>
</dbReference>
<accession>A0A8S4PH48</accession>
<feature type="modified residue" description="N6-(pyridoxal phosphate)lysine" evidence="11">
    <location>
        <position position="302"/>
    </location>
</feature>
<gene>
    <name evidence="13" type="ORF">OFUS_LOCUS17535</name>
</gene>
<evidence type="ECO:0000256" key="5">
    <source>
        <dbReference type="ARBA" id="ARBA00022793"/>
    </source>
</evidence>
<dbReference type="InterPro" id="IPR002129">
    <property type="entry name" value="PyrdxlP-dep_de-COase"/>
</dbReference>
<keyword evidence="7 12" id="KW-0456">Lyase</keyword>
<dbReference type="PROSITE" id="PS00392">
    <property type="entry name" value="DDC_GAD_HDC_YDC"/>
    <property type="match status" value="1"/>
</dbReference>
<protein>
    <recommendedName>
        <fullName evidence="9">Aromatic-L-amino-acid decarboxylase</fullName>
        <ecNumber evidence="8">4.1.1.28</ecNumber>
    </recommendedName>
    <alternativeName>
        <fullName evidence="10">DOPA decarboxylase</fullName>
    </alternativeName>
</protein>
<name>A0A8S4PH48_OWEFU</name>
<dbReference type="Gene3D" id="3.90.1150.10">
    <property type="entry name" value="Aspartate Aminotransferase, domain 1"/>
    <property type="match status" value="1"/>
</dbReference>
<evidence type="ECO:0000256" key="9">
    <source>
        <dbReference type="ARBA" id="ARBA00040968"/>
    </source>
</evidence>
<comment type="subunit">
    <text evidence="3">Homodimer.</text>
</comment>
<comment type="caution">
    <text evidence="13">The sequence shown here is derived from an EMBL/GenBank/DDBJ whole genome shotgun (WGS) entry which is preliminary data.</text>
</comment>
<dbReference type="Gene3D" id="3.40.640.10">
    <property type="entry name" value="Type I PLP-dependent aspartate aminotransferase-like (Major domain)"/>
    <property type="match status" value="1"/>
</dbReference>
<evidence type="ECO:0000313" key="14">
    <source>
        <dbReference type="Proteomes" id="UP000749559"/>
    </source>
</evidence>
<dbReference type="AlphaFoldDB" id="A0A8S4PH48"/>
<evidence type="ECO:0000256" key="2">
    <source>
        <dbReference type="ARBA" id="ARBA00009533"/>
    </source>
</evidence>
<evidence type="ECO:0000256" key="7">
    <source>
        <dbReference type="ARBA" id="ARBA00023239"/>
    </source>
</evidence>
<organism evidence="13 14">
    <name type="scientific">Owenia fusiformis</name>
    <name type="common">Polychaete worm</name>
    <dbReference type="NCBI Taxonomy" id="6347"/>
    <lineage>
        <taxon>Eukaryota</taxon>
        <taxon>Metazoa</taxon>
        <taxon>Spiralia</taxon>
        <taxon>Lophotrochozoa</taxon>
        <taxon>Annelida</taxon>
        <taxon>Polychaeta</taxon>
        <taxon>Sedentaria</taxon>
        <taxon>Canalipalpata</taxon>
        <taxon>Sabellida</taxon>
        <taxon>Oweniida</taxon>
        <taxon>Oweniidae</taxon>
        <taxon>Owenia</taxon>
    </lineage>
</organism>
<keyword evidence="4" id="KW-0127">Catecholamine biosynthesis</keyword>
<comment type="similarity">
    <text evidence="2 12">Belongs to the group II decarboxylase family.</text>
</comment>
<keyword evidence="14" id="KW-1185">Reference proteome</keyword>
<dbReference type="EC" id="4.1.1.28" evidence="8"/>
<evidence type="ECO:0000256" key="10">
    <source>
        <dbReference type="ARBA" id="ARBA00041275"/>
    </source>
</evidence>
<dbReference type="InterPro" id="IPR021115">
    <property type="entry name" value="Pyridoxal-P_BS"/>
</dbReference>
<dbReference type="InterPro" id="IPR015422">
    <property type="entry name" value="PyrdxlP-dep_Trfase_small"/>
</dbReference>
<dbReference type="CDD" id="cd06450">
    <property type="entry name" value="DOPA_deC_like"/>
    <property type="match status" value="1"/>
</dbReference>
<dbReference type="FunFam" id="1.20.1340.10:FF:000001">
    <property type="entry name" value="Histidine decarboxylase"/>
    <property type="match status" value="1"/>
</dbReference>
<keyword evidence="5" id="KW-0210">Decarboxylase</keyword>
<dbReference type="Gene3D" id="1.20.1340.10">
    <property type="entry name" value="dopa decarboxylase, N-terminal domain"/>
    <property type="match status" value="1"/>
</dbReference>
<dbReference type="GO" id="GO:0042427">
    <property type="term" value="P:serotonin biosynthetic process"/>
    <property type="evidence" value="ECO:0007669"/>
    <property type="project" value="TreeGrafter"/>
</dbReference>
<dbReference type="InterPro" id="IPR015424">
    <property type="entry name" value="PyrdxlP-dep_Trfase"/>
</dbReference>
<dbReference type="GO" id="GO:0005737">
    <property type="term" value="C:cytoplasm"/>
    <property type="evidence" value="ECO:0007669"/>
    <property type="project" value="TreeGrafter"/>
</dbReference>
<proteinExistence type="inferred from homology"/>
<dbReference type="GO" id="GO:0030170">
    <property type="term" value="F:pyridoxal phosphate binding"/>
    <property type="evidence" value="ECO:0007669"/>
    <property type="project" value="InterPro"/>
</dbReference>
<evidence type="ECO:0000256" key="6">
    <source>
        <dbReference type="ARBA" id="ARBA00022898"/>
    </source>
</evidence>
<evidence type="ECO:0000256" key="8">
    <source>
        <dbReference type="ARBA" id="ARBA00038886"/>
    </source>
</evidence>
<reference evidence="13" key="1">
    <citation type="submission" date="2022-03" db="EMBL/GenBank/DDBJ databases">
        <authorList>
            <person name="Martin C."/>
        </authorList>
    </citation>
    <scope>NUCLEOTIDE SEQUENCE</scope>
</reference>
<evidence type="ECO:0000256" key="1">
    <source>
        <dbReference type="ARBA" id="ARBA00001933"/>
    </source>
</evidence>
<dbReference type="PANTHER" id="PTHR11999">
    <property type="entry name" value="GROUP II PYRIDOXAL-5-PHOSPHATE DECARBOXYLASE"/>
    <property type="match status" value="1"/>
</dbReference>
<dbReference type="GO" id="GO:0006520">
    <property type="term" value="P:amino acid metabolic process"/>
    <property type="evidence" value="ECO:0007669"/>
    <property type="project" value="InterPro"/>
</dbReference>
<dbReference type="SUPFAM" id="SSF53383">
    <property type="entry name" value="PLP-dependent transferases"/>
    <property type="match status" value="1"/>
</dbReference>
<dbReference type="EMBL" id="CAIIXF020000008">
    <property type="protein sequence ID" value="CAH1792589.1"/>
    <property type="molecule type" value="Genomic_DNA"/>
</dbReference>
<dbReference type="InterPro" id="IPR010977">
    <property type="entry name" value="Aromatic_deC"/>
</dbReference>
<comment type="cofactor">
    <cofactor evidence="1 11 12">
        <name>pyridoxal 5'-phosphate</name>
        <dbReference type="ChEBI" id="CHEBI:597326"/>
    </cofactor>
</comment>
<dbReference type="PANTHER" id="PTHR11999:SF167">
    <property type="entry name" value="AROMATIC-L-AMINO-ACID DECARBOXYLASE"/>
    <property type="match status" value="1"/>
</dbReference>
<evidence type="ECO:0000256" key="11">
    <source>
        <dbReference type="PIRSR" id="PIRSR602129-50"/>
    </source>
</evidence>
<keyword evidence="6 11" id="KW-0663">Pyridoxal phosphate</keyword>
<evidence type="ECO:0000256" key="12">
    <source>
        <dbReference type="RuleBase" id="RU000382"/>
    </source>
</evidence>
<sequence>MDGAEFRRRGKEMIGYVADYLENIQERRVFPTVEPGYLHQLIPDHAPQEGEKWEDLFKDIERVIMPGVTHWNHPQFHAYFPSATSYPAICADILSDAIGCLGFTWASSPACTELEVVMMDWLAKLLSLPEQFLSGGKGGGVIQGSAGEATLVALLAARHKAVHDYRQTHPGVKDDEDVAVKLVAYCSDNAHVSAERAGLLGHVKIVKLPTDDNNSLRGDILQEAINKDKAMGHIPCFVCATLGTTNCCAFDNIKELGPICEKEGVWMHIDAAYAGSAFICPEYRYLLDGVEHAMSFDFNPHKWLLVNFDCSAMWLKDSSYLIDAFNVDAEFLKTGRNGIKKTMPDFRHWQLSFSRRFRSLKLWFVLRLYGVRALQENIRKHIALAREFEGLVVKDGRFEIVAEVIMGLVCFRMKGPNEPNKKLLELIIKDGRIHLVASKIRATYCIRFCVVANQTDSNDIKYAWSVIAELATRIINENRQ</sequence>
<dbReference type="FunFam" id="3.40.640.10:FF:000025">
    <property type="entry name" value="Histidine decarboxylase"/>
    <property type="match status" value="1"/>
</dbReference>
<dbReference type="InterPro" id="IPR015421">
    <property type="entry name" value="PyrdxlP-dep_Trfase_major"/>
</dbReference>
<dbReference type="GO" id="GO:0042423">
    <property type="term" value="P:catecholamine biosynthetic process"/>
    <property type="evidence" value="ECO:0007669"/>
    <property type="project" value="UniProtKB-KW"/>
</dbReference>
<dbReference type="GO" id="GO:0019752">
    <property type="term" value="P:carboxylic acid metabolic process"/>
    <property type="evidence" value="ECO:0007669"/>
    <property type="project" value="InterPro"/>
</dbReference>
<dbReference type="GO" id="GO:0004058">
    <property type="term" value="F:aromatic-L-amino-acid decarboxylase activity"/>
    <property type="evidence" value="ECO:0007669"/>
    <property type="project" value="UniProtKB-EC"/>
</dbReference>
<evidence type="ECO:0000256" key="3">
    <source>
        <dbReference type="ARBA" id="ARBA00011738"/>
    </source>
</evidence>